<dbReference type="InterPro" id="IPR036396">
    <property type="entry name" value="Cyt_P450_sf"/>
</dbReference>
<evidence type="ECO:0000256" key="7">
    <source>
        <dbReference type="SAM" id="Phobius"/>
    </source>
</evidence>
<dbReference type="PRINTS" id="PR00463">
    <property type="entry name" value="EP450I"/>
</dbReference>
<organism evidence="8 9">
    <name type="scientific">Extremus antarcticus</name>
    <dbReference type="NCBI Taxonomy" id="702011"/>
    <lineage>
        <taxon>Eukaryota</taxon>
        <taxon>Fungi</taxon>
        <taxon>Dikarya</taxon>
        <taxon>Ascomycota</taxon>
        <taxon>Pezizomycotina</taxon>
        <taxon>Dothideomycetes</taxon>
        <taxon>Dothideomycetidae</taxon>
        <taxon>Mycosphaerellales</taxon>
        <taxon>Extremaceae</taxon>
        <taxon>Extremus</taxon>
    </lineage>
</organism>
<name>A0AAJ0GE30_9PEZI</name>
<dbReference type="PROSITE" id="PS00086">
    <property type="entry name" value="CYTOCHROME_P450"/>
    <property type="match status" value="1"/>
</dbReference>
<dbReference type="PRINTS" id="PR00385">
    <property type="entry name" value="P450"/>
</dbReference>
<dbReference type="GO" id="GO:0016705">
    <property type="term" value="F:oxidoreductase activity, acting on paired donors, with incorporation or reduction of molecular oxygen"/>
    <property type="evidence" value="ECO:0007669"/>
    <property type="project" value="InterPro"/>
</dbReference>
<dbReference type="Gene3D" id="1.10.630.10">
    <property type="entry name" value="Cytochrome P450"/>
    <property type="match status" value="1"/>
</dbReference>
<sequence>MLVDELFSLLLTYWPVVLVGALVTYLIRNYTYNGLQKYPAPGVAAFTNWYRYAENLTRKTQERHIEWHRKLGDVVRLGPNVISFADPRAIKTIYGLNKGMTKSDFYPVQQAVAKGVRLQSLFSTKDEAYHARYRRCVNNAFSMSSLVGYEPLVDSTTDAFVEQTQKRYCDTGKACNFSQWLQFFAFDVIGEITWSKRIGFVDRDHDVDGIVKFIGDFLSYAAPVGQMPFLDLVWSKNPLRLKLQQWGLNNSVFPVTKFALDQNNLRTGEMEKIKQEGKLDEESGKGVDLLMKFAQAQHDHPEFMTDSQVLASCTSMIFAGSETTAISLSAVFHNLLENPRVYKKLVNELDQAVEDSVIANRTNNKVSWTESQKLPYLDACIQESLRVHPAAGLILERVVPPQGIEICGRFVPGGTIVGCNAWVLHRRPEVFGQDVDSFRPERWIEASPEQLKEMKATMLTFGAGARTCLGKNISLLELYKLVPTFLRNFEIELRDESKYRLYCAWFVRHLNFNTVFKRRELQPEG</sequence>
<dbReference type="SUPFAM" id="SSF48264">
    <property type="entry name" value="Cytochrome P450"/>
    <property type="match status" value="1"/>
</dbReference>
<keyword evidence="5 6" id="KW-0349">Heme</keyword>
<comment type="cofactor">
    <cofactor evidence="1 5">
        <name>heme</name>
        <dbReference type="ChEBI" id="CHEBI:30413"/>
    </cofactor>
</comment>
<keyword evidence="6" id="KW-0560">Oxidoreductase</keyword>
<keyword evidence="9" id="KW-1185">Reference proteome</keyword>
<dbReference type="Pfam" id="PF00067">
    <property type="entry name" value="p450"/>
    <property type="match status" value="1"/>
</dbReference>
<dbReference type="InterPro" id="IPR002401">
    <property type="entry name" value="Cyt_P450_E_grp-I"/>
</dbReference>
<evidence type="ECO:0000313" key="8">
    <source>
        <dbReference type="EMBL" id="KAK3055658.1"/>
    </source>
</evidence>
<dbReference type="InterPro" id="IPR017972">
    <property type="entry name" value="Cyt_P450_CS"/>
</dbReference>
<keyword evidence="7" id="KW-1133">Transmembrane helix</keyword>
<dbReference type="GO" id="GO:0005506">
    <property type="term" value="F:iron ion binding"/>
    <property type="evidence" value="ECO:0007669"/>
    <property type="project" value="InterPro"/>
</dbReference>
<protein>
    <recommendedName>
        <fullName evidence="10">Cytochrome P450</fullName>
    </recommendedName>
</protein>
<dbReference type="GO" id="GO:0004497">
    <property type="term" value="F:monooxygenase activity"/>
    <property type="evidence" value="ECO:0007669"/>
    <property type="project" value="UniProtKB-KW"/>
</dbReference>
<evidence type="ECO:0000256" key="2">
    <source>
        <dbReference type="ARBA" id="ARBA00010617"/>
    </source>
</evidence>
<evidence type="ECO:0000256" key="6">
    <source>
        <dbReference type="RuleBase" id="RU000461"/>
    </source>
</evidence>
<keyword evidence="6" id="KW-0503">Monooxygenase</keyword>
<keyword evidence="3 5" id="KW-0479">Metal-binding</keyword>
<dbReference type="FunFam" id="1.10.630.10:FF:000050">
    <property type="entry name" value="Cytochrome P450 monooxygenase"/>
    <property type="match status" value="1"/>
</dbReference>
<evidence type="ECO:0000256" key="3">
    <source>
        <dbReference type="ARBA" id="ARBA00022723"/>
    </source>
</evidence>
<dbReference type="InterPro" id="IPR050121">
    <property type="entry name" value="Cytochrome_P450_monoxygenase"/>
</dbReference>
<evidence type="ECO:0008006" key="10">
    <source>
        <dbReference type="Google" id="ProtNLM"/>
    </source>
</evidence>
<dbReference type="AlphaFoldDB" id="A0AAJ0GE30"/>
<evidence type="ECO:0000313" key="9">
    <source>
        <dbReference type="Proteomes" id="UP001271007"/>
    </source>
</evidence>
<evidence type="ECO:0000256" key="4">
    <source>
        <dbReference type="ARBA" id="ARBA00023004"/>
    </source>
</evidence>
<dbReference type="PANTHER" id="PTHR24305">
    <property type="entry name" value="CYTOCHROME P450"/>
    <property type="match status" value="1"/>
</dbReference>
<proteinExistence type="inferred from homology"/>
<comment type="caution">
    <text evidence="8">The sequence shown here is derived from an EMBL/GenBank/DDBJ whole genome shotgun (WGS) entry which is preliminary data.</text>
</comment>
<feature type="binding site" description="axial binding residue" evidence="5">
    <location>
        <position position="468"/>
    </location>
    <ligand>
        <name>heme</name>
        <dbReference type="ChEBI" id="CHEBI:30413"/>
    </ligand>
    <ligandPart>
        <name>Fe</name>
        <dbReference type="ChEBI" id="CHEBI:18248"/>
    </ligandPart>
</feature>
<comment type="similarity">
    <text evidence="2 6">Belongs to the cytochrome P450 family.</text>
</comment>
<dbReference type="PANTHER" id="PTHR24305:SF232">
    <property type="entry name" value="P450, PUTATIVE (EUROFUNG)-RELATED"/>
    <property type="match status" value="1"/>
</dbReference>
<dbReference type="InterPro" id="IPR001128">
    <property type="entry name" value="Cyt_P450"/>
</dbReference>
<keyword evidence="7" id="KW-0812">Transmembrane</keyword>
<dbReference type="Proteomes" id="UP001271007">
    <property type="component" value="Unassembled WGS sequence"/>
</dbReference>
<accession>A0AAJ0GE30</accession>
<evidence type="ECO:0000256" key="5">
    <source>
        <dbReference type="PIRSR" id="PIRSR602401-1"/>
    </source>
</evidence>
<keyword evidence="4 5" id="KW-0408">Iron</keyword>
<dbReference type="GO" id="GO:0020037">
    <property type="term" value="F:heme binding"/>
    <property type="evidence" value="ECO:0007669"/>
    <property type="project" value="InterPro"/>
</dbReference>
<gene>
    <name evidence="8" type="ORF">LTR09_003579</name>
</gene>
<feature type="transmembrane region" description="Helical" evidence="7">
    <location>
        <begin position="6"/>
        <end position="27"/>
    </location>
</feature>
<reference evidence="8" key="1">
    <citation type="submission" date="2023-04" db="EMBL/GenBank/DDBJ databases">
        <title>Black Yeasts Isolated from many extreme environments.</title>
        <authorList>
            <person name="Coleine C."/>
            <person name="Stajich J.E."/>
            <person name="Selbmann L."/>
        </authorList>
    </citation>
    <scope>NUCLEOTIDE SEQUENCE</scope>
    <source>
        <strain evidence="8">CCFEE 5312</strain>
    </source>
</reference>
<dbReference type="CDD" id="cd11060">
    <property type="entry name" value="CYP57A1-like"/>
    <property type="match status" value="1"/>
</dbReference>
<dbReference type="EMBL" id="JAWDJX010000008">
    <property type="protein sequence ID" value="KAK3055658.1"/>
    <property type="molecule type" value="Genomic_DNA"/>
</dbReference>
<evidence type="ECO:0000256" key="1">
    <source>
        <dbReference type="ARBA" id="ARBA00001971"/>
    </source>
</evidence>
<keyword evidence="7" id="KW-0472">Membrane</keyword>